<reference evidence="3" key="1">
    <citation type="journal article" date="2019" name="Int. J. Syst. Evol. Microbiol.">
        <title>The Global Catalogue of Microorganisms (GCM) 10K type strain sequencing project: providing services to taxonomists for standard genome sequencing and annotation.</title>
        <authorList>
            <consortium name="The Broad Institute Genomics Platform"/>
            <consortium name="The Broad Institute Genome Sequencing Center for Infectious Disease"/>
            <person name="Wu L."/>
            <person name="Ma J."/>
        </authorList>
    </citation>
    <scope>NUCLEOTIDE SEQUENCE [LARGE SCALE GENOMIC DNA]</scope>
    <source>
        <strain evidence="3">DT72</strain>
    </source>
</reference>
<keyword evidence="3" id="KW-1185">Reference proteome</keyword>
<comment type="caution">
    <text evidence="2">The sequence shown here is derived from an EMBL/GenBank/DDBJ whole genome shotgun (WGS) entry which is preliminary data.</text>
</comment>
<dbReference type="Proteomes" id="UP001597286">
    <property type="component" value="Unassembled WGS sequence"/>
</dbReference>
<accession>A0ABW4NYA8</accession>
<feature type="chain" id="PRO_5046322650" description="Secreted protein" evidence="1">
    <location>
        <begin position="31"/>
        <end position="177"/>
    </location>
</feature>
<evidence type="ECO:0008006" key="4">
    <source>
        <dbReference type="Google" id="ProtNLM"/>
    </source>
</evidence>
<dbReference type="RefSeq" id="WP_378483587.1">
    <property type="nucleotide sequence ID" value="NZ_JBHUFB010000003.1"/>
</dbReference>
<organism evidence="2 3">
    <name type="scientific">Rhodococcus gannanensis</name>
    <dbReference type="NCBI Taxonomy" id="1960308"/>
    <lineage>
        <taxon>Bacteria</taxon>
        <taxon>Bacillati</taxon>
        <taxon>Actinomycetota</taxon>
        <taxon>Actinomycetes</taxon>
        <taxon>Mycobacteriales</taxon>
        <taxon>Nocardiaceae</taxon>
        <taxon>Rhodococcus</taxon>
    </lineage>
</organism>
<keyword evidence="1" id="KW-0732">Signal</keyword>
<feature type="signal peptide" evidence="1">
    <location>
        <begin position="1"/>
        <end position="30"/>
    </location>
</feature>
<name>A0ABW4NYA8_9NOCA</name>
<proteinExistence type="predicted"/>
<evidence type="ECO:0000313" key="2">
    <source>
        <dbReference type="EMBL" id="MFD1811029.1"/>
    </source>
</evidence>
<evidence type="ECO:0000313" key="3">
    <source>
        <dbReference type="Proteomes" id="UP001597286"/>
    </source>
</evidence>
<sequence>MAPSHRIASFSSAGLLGAALCVAAPGTAAAAEPCQLGWSNVGPRSCAMAEVGMAPVLTLGDGICVGMLVASGTAFDGPLWEYSSAPGAQHAVELRISQGFSPVGEWGSTALACDATAVVDWQNFDTGRSGSVTRHIPAHKTSVSPEIVPVETGPGRVRLTVRTDRPSIPASAEVVVP</sequence>
<dbReference type="EMBL" id="JBHUFB010000003">
    <property type="protein sequence ID" value="MFD1811029.1"/>
    <property type="molecule type" value="Genomic_DNA"/>
</dbReference>
<evidence type="ECO:0000256" key="1">
    <source>
        <dbReference type="SAM" id="SignalP"/>
    </source>
</evidence>
<protein>
    <recommendedName>
        <fullName evidence="4">Secreted protein</fullName>
    </recommendedName>
</protein>
<gene>
    <name evidence="2" type="ORF">ACFSJG_02275</name>
</gene>